<dbReference type="EMBL" id="GL996505">
    <property type="protein sequence ID" value="EGW30566.1"/>
    <property type="molecule type" value="Genomic_DNA"/>
</dbReference>
<dbReference type="SUPFAM" id="SSF54791">
    <property type="entry name" value="Eukaryotic type KH-domain (KH-domain type I)"/>
    <property type="match status" value="2"/>
</dbReference>
<dbReference type="Pfam" id="PF00013">
    <property type="entry name" value="KH_1"/>
    <property type="match status" value="2"/>
</dbReference>
<dbReference type="InterPro" id="IPR004088">
    <property type="entry name" value="KH_dom_type_1"/>
</dbReference>
<evidence type="ECO:0000256" key="1">
    <source>
        <dbReference type="ARBA" id="ARBA00022737"/>
    </source>
</evidence>
<feature type="compositionally biased region" description="Polar residues" evidence="3">
    <location>
        <begin position="130"/>
        <end position="141"/>
    </location>
</feature>
<evidence type="ECO:0000313" key="6">
    <source>
        <dbReference type="Proteomes" id="UP000000709"/>
    </source>
</evidence>
<dbReference type="HOGENOM" id="CLU_877624_0_0_1"/>
<keyword evidence="2" id="KW-0694">RNA-binding</keyword>
<feature type="domain" description="K Homology" evidence="4">
    <location>
        <begin position="226"/>
        <end position="307"/>
    </location>
</feature>
<keyword evidence="6" id="KW-1185">Reference proteome</keyword>
<gene>
    <name evidence="5" type="ORF">SPAPADRAFT_63402</name>
</gene>
<evidence type="ECO:0000313" key="5">
    <source>
        <dbReference type="EMBL" id="EGW30566.1"/>
    </source>
</evidence>
<dbReference type="RefSeq" id="XP_007377537.1">
    <property type="nucleotide sequence ID" value="XM_007377475.1"/>
</dbReference>
<dbReference type="Gene3D" id="3.30.1370.10">
    <property type="entry name" value="K Homology domain, type 1"/>
    <property type="match status" value="2"/>
</dbReference>
<dbReference type="SMART" id="SM00322">
    <property type="entry name" value="KH"/>
    <property type="match status" value="2"/>
</dbReference>
<evidence type="ECO:0000256" key="3">
    <source>
        <dbReference type="SAM" id="MobiDB-lite"/>
    </source>
</evidence>
<dbReference type="GO" id="GO:0003723">
    <property type="term" value="F:RNA binding"/>
    <property type="evidence" value="ECO:0007669"/>
    <property type="project" value="UniProtKB-UniRule"/>
</dbReference>
<dbReference type="OrthoDB" id="1937934at2759"/>
<accession>G3AUL0</accession>
<proteinExistence type="predicted"/>
<dbReference type="AlphaFoldDB" id="G3AUL0"/>
<dbReference type="STRING" id="619300.G3AUL0"/>
<reference evidence="5 6" key="1">
    <citation type="journal article" date="2011" name="Proc. Natl. Acad. Sci. U.S.A.">
        <title>Comparative genomics of xylose-fermenting fungi for enhanced biofuel production.</title>
        <authorList>
            <person name="Wohlbach D.J."/>
            <person name="Kuo A."/>
            <person name="Sato T.K."/>
            <person name="Potts K.M."/>
            <person name="Salamov A.A."/>
            <person name="LaButti K.M."/>
            <person name="Sun H."/>
            <person name="Clum A."/>
            <person name="Pangilinan J.L."/>
            <person name="Lindquist E.A."/>
            <person name="Lucas S."/>
            <person name="Lapidus A."/>
            <person name="Jin M."/>
            <person name="Gunawan C."/>
            <person name="Balan V."/>
            <person name="Dale B.E."/>
            <person name="Jeffries T.W."/>
            <person name="Zinkel R."/>
            <person name="Barry K.W."/>
            <person name="Grigoriev I.V."/>
            <person name="Gasch A.P."/>
        </authorList>
    </citation>
    <scope>NUCLEOTIDE SEQUENCE [LARGE SCALE GENOMIC DNA]</scope>
    <source>
        <strain evidence="6">NRRL Y-27907 / 11-Y1</strain>
    </source>
</reference>
<evidence type="ECO:0000256" key="2">
    <source>
        <dbReference type="PROSITE-ProRule" id="PRU00117"/>
    </source>
</evidence>
<dbReference type="PROSITE" id="PS50084">
    <property type="entry name" value="KH_TYPE_1"/>
    <property type="match status" value="2"/>
</dbReference>
<organism evidence="6">
    <name type="scientific">Spathaspora passalidarum (strain NRRL Y-27907 / 11-Y1)</name>
    <dbReference type="NCBI Taxonomy" id="619300"/>
    <lineage>
        <taxon>Eukaryota</taxon>
        <taxon>Fungi</taxon>
        <taxon>Dikarya</taxon>
        <taxon>Ascomycota</taxon>
        <taxon>Saccharomycotina</taxon>
        <taxon>Pichiomycetes</taxon>
        <taxon>Debaryomycetaceae</taxon>
        <taxon>Spathaspora</taxon>
    </lineage>
</organism>
<sequence length="317" mass="34790">MMSQQYNLKLLVPHPMIGFIIGKQGLKFREIEESSAAKLRAAEQPLPYSTDRVLSVTGVADAIHIAVYYIAQVMIEHKDCLKKNKIVYYNPSNYHHGNISSNMMALGGANNMQQPPPQQHRNDPYGMPYGQQSMPKPPQQSASPYNFQTMFQPAIYPQQHQPQLQPQTQYGMSSSYGNMGMNMGGAAGGMGGASIPPQNQYIDEHGNTIVGDVITNPPIQAGPSPDKFNQDVFVANANIGSVIGKGGNNIKHIRENSGCSYVKIEPDRGQSIMLGGGKGLTNIRKLTLTGSLNSIQMAIYLINQRINQDKERNAPHH</sequence>
<evidence type="ECO:0000259" key="4">
    <source>
        <dbReference type="SMART" id="SM00322"/>
    </source>
</evidence>
<dbReference type="FunCoup" id="G3AUL0">
    <property type="interactions" value="788"/>
</dbReference>
<dbReference type="GeneID" id="18874733"/>
<dbReference type="KEGG" id="spaa:SPAPADRAFT_63402"/>
<feature type="region of interest" description="Disordered" evidence="3">
    <location>
        <begin position="112"/>
        <end position="141"/>
    </location>
</feature>
<dbReference type="Proteomes" id="UP000000709">
    <property type="component" value="Unassembled WGS sequence"/>
</dbReference>
<dbReference type="InterPro" id="IPR036612">
    <property type="entry name" value="KH_dom_type_1_sf"/>
</dbReference>
<keyword evidence="1" id="KW-0677">Repeat</keyword>
<dbReference type="eggNOG" id="KOG2190">
    <property type="taxonomic scope" value="Eukaryota"/>
</dbReference>
<feature type="domain" description="K Homology" evidence="4">
    <location>
        <begin position="4"/>
        <end position="75"/>
    </location>
</feature>
<dbReference type="InterPro" id="IPR004087">
    <property type="entry name" value="KH_dom"/>
</dbReference>
<dbReference type="PANTHER" id="PTHR10288">
    <property type="entry name" value="KH DOMAIN CONTAINING RNA BINDING PROTEIN"/>
    <property type="match status" value="1"/>
</dbReference>
<protein>
    <recommendedName>
        <fullName evidence="4">K Homology domain-containing protein</fullName>
    </recommendedName>
</protein>
<name>G3AUL0_SPAPN</name>
<dbReference type="InParanoid" id="G3AUL0"/>